<gene>
    <name evidence="5" type="ORF">MEDL_56368</name>
</gene>
<feature type="region of interest" description="Disordered" evidence="2">
    <location>
        <begin position="469"/>
        <end position="489"/>
    </location>
</feature>
<proteinExistence type="predicted"/>
<dbReference type="PANTHER" id="PTHR33223:SF6">
    <property type="entry name" value="CCHC-TYPE DOMAIN-CONTAINING PROTEIN"/>
    <property type="match status" value="1"/>
</dbReference>
<evidence type="ECO:0000259" key="3">
    <source>
        <dbReference type="Pfam" id="PF03732"/>
    </source>
</evidence>
<evidence type="ECO:0000256" key="1">
    <source>
        <dbReference type="SAM" id="Coils"/>
    </source>
</evidence>
<dbReference type="Pfam" id="PF03732">
    <property type="entry name" value="Retrotrans_gag"/>
    <property type="match status" value="1"/>
</dbReference>
<feature type="compositionally biased region" description="Polar residues" evidence="2">
    <location>
        <begin position="474"/>
        <end position="488"/>
    </location>
</feature>
<keyword evidence="1" id="KW-0175">Coiled coil</keyword>
<feature type="domain" description="Retrotransposon gag" evidence="3">
    <location>
        <begin position="244"/>
        <end position="313"/>
    </location>
</feature>
<sequence>MTEPVNINTATFLQLKSLKGIGEAKANAILRAREEKGTLTEDNIFDITEISSTLWASLLKDNLITFKAVKPSGEDLASTVALLRDKISSIEKDRSDMVVSFQLQADQLREKNLAILEQQRLQYEQERDEYLQKVKQELNHFREMVETKDKELDRYHEKTEKMQSQIEQQESLARIQKVITDRESKSGVNYNYKPPSTPDKYGPSAPKLAIFDGKSDWRPYFLQFSTIADRYKWTDEQRLFKLIELLRDRALKYYSNRVKSLQANYKLFCQKFNEKFGKKELPHILRRLLQDLRQENEENLRDFAERAQELAVDGYPDTPEKFAETLATDAFLRGCLDKRAALVAMDKNPESLDQAVQFVRSAAANQKVIMGGKKSEVKRVTFSDTEDVQEQEEEKFAVRVVEKDDDKRGVSASIEKRLKKTEDDLAETKIIVKKILNIINQNQGQNQRFSDKSLNNFEPSFVTHQAAEADRVSDSLTTGSETNENSNMVPPAHTILSIKADNNHSQVSSQNRDKNMSDRVSVKQALSIKDMNELIPKHIQDLYSRTIKGMTLSENGLSRIPNHQDLCSHYSSEIPLNLLPCGGCKYCTRARSQWQIFEEDVDFVVPLTARSVSCTSPVGIIGLTIRSIRNVTSDNNVSIMGMPTSYSNDDLRQLQNQDKHLSTIIAWLTLNYTPSKQELQMQSPGVRHLWQCKSQLRYQDSILSYIWEDPVGSRILFVTPDSLKDELLRCCHDLRSSGHLGQDKTLSKLRKTAYWLKLSQIRDLPVWTQRLKRRILEQVERKMLEDLTDKEEHCDLGLDWLFSNNEPMLWNMIDGSLAQSDSLTGGGNTGIGQSDFLTNKRSSQEADQFTLQDWETLMNLDDNFGDQTIIYNVADTVEAQVKLSDRSRGRDRKAPAHFRDFVMD</sequence>
<dbReference type="AlphaFoldDB" id="A0A8S3UT80"/>
<name>A0A8S3UT80_MYTED</name>
<comment type="caution">
    <text evidence="5">The sequence shown here is derived from an EMBL/GenBank/DDBJ whole genome shotgun (WGS) entry which is preliminary data.</text>
</comment>
<dbReference type="Gene3D" id="1.10.150.280">
    <property type="entry name" value="AF1531-like domain"/>
    <property type="match status" value="1"/>
</dbReference>
<feature type="coiled-coil region" evidence="1">
    <location>
        <begin position="113"/>
        <end position="172"/>
    </location>
</feature>
<protein>
    <submittedName>
        <fullName evidence="5">ComEA</fullName>
    </submittedName>
</protein>
<dbReference type="SUPFAM" id="SSF47781">
    <property type="entry name" value="RuvA domain 2-like"/>
    <property type="match status" value="1"/>
</dbReference>
<evidence type="ECO:0000256" key="2">
    <source>
        <dbReference type="SAM" id="MobiDB-lite"/>
    </source>
</evidence>
<dbReference type="PANTHER" id="PTHR33223">
    <property type="entry name" value="CCHC-TYPE DOMAIN-CONTAINING PROTEIN"/>
    <property type="match status" value="1"/>
</dbReference>
<accession>A0A8S3UT80</accession>
<evidence type="ECO:0000259" key="4">
    <source>
        <dbReference type="Pfam" id="PF17921"/>
    </source>
</evidence>
<dbReference type="EMBL" id="CAJPWZ010002731">
    <property type="protein sequence ID" value="CAG2244310.1"/>
    <property type="molecule type" value="Genomic_DNA"/>
</dbReference>
<organism evidence="5 6">
    <name type="scientific">Mytilus edulis</name>
    <name type="common">Blue mussel</name>
    <dbReference type="NCBI Taxonomy" id="6550"/>
    <lineage>
        <taxon>Eukaryota</taxon>
        <taxon>Metazoa</taxon>
        <taxon>Spiralia</taxon>
        <taxon>Lophotrochozoa</taxon>
        <taxon>Mollusca</taxon>
        <taxon>Bivalvia</taxon>
        <taxon>Autobranchia</taxon>
        <taxon>Pteriomorphia</taxon>
        <taxon>Mytilida</taxon>
        <taxon>Mytiloidea</taxon>
        <taxon>Mytilidae</taxon>
        <taxon>Mytilinae</taxon>
        <taxon>Mytilus</taxon>
    </lineage>
</organism>
<dbReference type="InterPro" id="IPR010994">
    <property type="entry name" value="RuvA_2-like"/>
</dbReference>
<dbReference type="Pfam" id="PF17921">
    <property type="entry name" value="Integrase_H2C2"/>
    <property type="match status" value="1"/>
</dbReference>
<dbReference type="InterPro" id="IPR041588">
    <property type="entry name" value="Integrase_H2C2"/>
</dbReference>
<dbReference type="Pfam" id="PF12836">
    <property type="entry name" value="HHH_3"/>
    <property type="match status" value="1"/>
</dbReference>
<dbReference type="Gene3D" id="1.10.340.70">
    <property type="match status" value="1"/>
</dbReference>
<feature type="domain" description="Integrase zinc-binding" evidence="4">
    <location>
        <begin position="720"/>
        <end position="760"/>
    </location>
</feature>
<keyword evidence="6" id="KW-1185">Reference proteome</keyword>
<dbReference type="InterPro" id="IPR005162">
    <property type="entry name" value="Retrotrans_gag_dom"/>
</dbReference>
<evidence type="ECO:0000313" key="5">
    <source>
        <dbReference type="EMBL" id="CAG2244310.1"/>
    </source>
</evidence>
<dbReference type="Proteomes" id="UP000683360">
    <property type="component" value="Unassembled WGS sequence"/>
</dbReference>
<evidence type="ECO:0000313" key="6">
    <source>
        <dbReference type="Proteomes" id="UP000683360"/>
    </source>
</evidence>
<reference evidence="5" key="1">
    <citation type="submission" date="2021-03" db="EMBL/GenBank/DDBJ databases">
        <authorList>
            <person name="Bekaert M."/>
        </authorList>
    </citation>
    <scope>NUCLEOTIDE SEQUENCE</scope>
</reference>